<keyword evidence="1 2" id="KW-0732">Signal</keyword>
<evidence type="ECO:0000256" key="1">
    <source>
        <dbReference type="ARBA" id="ARBA00022729"/>
    </source>
</evidence>
<evidence type="ECO:0000256" key="2">
    <source>
        <dbReference type="SAM" id="SignalP"/>
    </source>
</evidence>
<gene>
    <name evidence="3" type="ORF">IQ241_18075</name>
</gene>
<dbReference type="Proteomes" id="UP000636505">
    <property type="component" value="Unassembled WGS sequence"/>
</dbReference>
<dbReference type="Gene3D" id="3.40.190.10">
    <property type="entry name" value="Periplasmic binding protein-like II"/>
    <property type="match status" value="2"/>
</dbReference>
<dbReference type="AlphaFoldDB" id="A0A8J7AK73"/>
<proteinExistence type="predicted"/>
<dbReference type="PANTHER" id="PTHR30006">
    <property type="entry name" value="THIAMINE-BINDING PERIPLASMIC PROTEIN-RELATED"/>
    <property type="match status" value="1"/>
</dbReference>
<sequence length="362" mass="39012">MTRRFATRITRRSALGAGLFVGTSLLIKACGTTSSSTAGSSGGGEILATTFGGAWEEGHRTYLAEEFGQAAGIEVTIVSEPGLEAVSKVIAAQPNPPYDVILIPEGPMFMAEEEGVLAAFPQDMSENYGEIQPQYYNEGLAPMVASQVLGIAYNPERISTPPTSLSDFWNPEYEGRVGIPALESGLGTTFFVELARLEGGDENDVEAAFQRIKQLLPNIGAIAPNPSSLATLLQQGEIDMAPHWFDYISGIKAKGATVDWVAPTDKVASSSSSLQIVKNAQADLETAVSYVDRALSLEVQTAMSKPPYNFLPTHAEAPLPEELAAKLGSSADLKDRLFIPNWQIINQNRAEWIERFDREVQA</sequence>
<dbReference type="GO" id="GO:0030976">
    <property type="term" value="F:thiamine pyrophosphate binding"/>
    <property type="evidence" value="ECO:0007669"/>
    <property type="project" value="TreeGrafter"/>
</dbReference>
<evidence type="ECO:0000313" key="3">
    <source>
        <dbReference type="EMBL" id="MBE9079183.1"/>
    </source>
</evidence>
<evidence type="ECO:0000313" key="4">
    <source>
        <dbReference type="Proteomes" id="UP000636505"/>
    </source>
</evidence>
<protein>
    <submittedName>
        <fullName evidence="3">Extracellular solute-binding protein</fullName>
    </submittedName>
</protein>
<accession>A0A8J7AK73</accession>
<dbReference type="RefSeq" id="WP_193909875.1">
    <property type="nucleotide sequence ID" value="NZ_JADEXG010000049.1"/>
</dbReference>
<dbReference type="PANTHER" id="PTHR30006:SF2">
    <property type="entry name" value="ABC TRANSPORTER SUBSTRATE-BINDING PROTEIN"/>
    <property type="match status" value="1"/>
</dbReference>
<dbReference type="GO" id="GO:0030288">
    <property type="term" value="C:outer membrane-bounded periplasmic space"/>
    <property type="evidence" value="ECO:0007669"/>
    <property type="project" value="TreeGrafter"/>
</dbReference>
<feature type="signal peptide" evidence="2">
    <location>
        <begin position="1"/>
        <end position="29"/>
    </location>
</feature>
<dbReference type="Pfam" id="PF13416">
    <property type="entry name" value="SBP_bac_8"/>
    <property type="match status" value="1"/>
</dbReference>
<name>A0A8J7AK73_9CYAN</name>
<dbReference type="GO" id="GO:0015888">
    <property type="term" value="P:thiamine transport"/>
    <property type="evidence" value="ECO:0007669"/>
    <property type="project" value="TreeGrafter"/>
</dbReference>
<organism evidence="3 4">
    <name type="scientific">Vasconcelosia minhoensis LEGE 07310</name>
    <dbReference type="NCBI Taxonomy" id="915328"/>
    <lineage>
        <taxon>Bacteria</taxon>
        <taxon>Bacillati</taxon>
        <taxon>Cyanobacteriota</taxon>
        <taxon>Cyanophyceae</taxon>
        <taxon>Nodosilineales</taxon>
        <taxon>Cymatolegaceae</taxon>
        <taxon>Vasconcelosia</taxon>
        <taxon>Vasconcelosia minhoensis</taxon>
    </lineage>
</organism>
<feature type="chain" id="PRO_5035286143" evidence="2">
    <location>
        <begin position="30"/>
        <end position="362"/>
    </location>
</feature>
<dbReference type="SUPFAM" id="SSF53850">
    <property type="entry name" value="Periplasmic binding protein-like II"/>
    <property type="match status" value="1"/>
</dbReference>
<dbReference type="GO" id="GO:0030975">
    <property type="term" value="F:thiamine binding"/>
    <property type="evidence" value="ECO:0007669"/>
    <property type="project" value="TreeGrafter"/>
</dbReference>
<comment type="caution">
    <text evidence="3">The sequence shown here is derived from an EMBL/GenBank/DDBJ whole genome shotgun (WGS) entry which is preliminary data.</text>
</comment>
<dbReference type="EMBL" id="JADEXG010000049">
    <property type="protein sequence ID" value="MBE9079183.1"/>
    <property type="molecule type" value="Genomic_DNA"/>
</dbReference>
<dbReference type="InterPro" id="IPR006059">
    <property type="entry name" value="SBP"/>
</dbReference>
<reference evidence="3" key="1">
    <citation type="submission" date="2020-10" db="EMBL/GenBank/DDBJ databases">
        <authorList>
            <person name="Castelo-Branco R."/>
            <person name="Eusebio N."/>
            <person name="Adriana R."/>
            <person name="Vieira A."/>
            <person name="Brugerolle De Fraissinette N."/>
            <person name="Rezende De Castro R."/>
            <person name="Schneider M.P."/>
            <person name="Vasconcelos V."/>
            <person name="Leao P.N."/>
        </authorList>
    </citation>
    <scope>NUCLEOTIDE SEQUENCE</scope>
    <source>
        <strain evidence="3">LEGE 07310</strain>
    </source>
</reference>
<keyword evidence="4" id="KW-1185">Reference proteome</keyword>